<dbReference type="InterPro" id="IPR016039">
    <property type="entry name" value="Thiolase-like"/>
</dbReference>
<gene>
    <name evidence="8" type="ORF">JD854_RS00375</name>
</gene>
<dbReference type="FunFam" id="3.40.47.10:FF:000010">
    <property type="entry name" value="Acetyl-CoA acetyltransferase (Thiolase)"/>
    <property type="match status" value="1"/>
</dbReference>
<evidence type="ECO:0000259" key="7">
    <source>
        <dbReference type="Pfam" id="PF02803"/>
    </source>
</evidence>
<sequence length="392" mass="41268">MNDSIVIVSAKRTPIGKFAGSLADVPAVMLGATCVRANLLDLPSDININEVILGNVLQAGLGQNPAHQVTHHAGLAESVPSFTVNKVCGSGLKTVVLGAQSILSGDNQTCIVGGMENMSAAPYLLARARQGYRMGNGELTDVMIHDGLWCAFNDYHMGVTAENIAKRYHLSREEQDHVALASQQKAIAAINAGYFRQEIVPVALKRKNEVCLFDTDEFPRPQTDASSLAKLRPAFESTGTVTAGNASGINDAAATLVLMSERAARARGITPLARLKSWASAGVDASMMGLGPIPATKRALEKAKMTVSDLDLIEANEAFAAQYLAVARELNFPEEKVNVNGGAIALGHPIGASGARILVTLVHALQQRNKTTGLATLCIGGGQGIAVIVERL</sequence>
<dbReference type="Gene3D" id="3.40.47.10">
    <property type="match status" value="2"/>
</dbReference>
<reference evidence="8" key="1">
    <citation type="journal article" date="2018" name="Genome Biol.">
        <title>SKESA: strategic k-mer extension for scrupulous assemblies.</title>
        <authorList>
            <person name="Souvorov A."/>
            <person name="Agarwala R."/>
            <person name="Lipman D.J."/>
        </authorList>
    </citation>
    <scope>NUCLEOTIDE SEQUENCE</scope>
    <source>
        <strain evidence="8">CAV1698</strain>
    </source>
</reference>
<dbReference type="SUPFAM" id="SSF53901">
    <property type="entry name" value="Thiolase-like"/>
    <property type="match status" value="2"/>
</dbReference>
<comment type="similarity">
    <text evidence="1 5">Belongs to the thiolase-like superfamily. Thiolase family.</text>
</comment>
<dbReference type="InterPro" id="IPR020616">
    <property type="entry name" value="Thiolase_N"/>
</dbReference>
<evidence type="ECO:0000259" key="6">
    <source>
        <dbReference type="Pfam" id="PF00108"/>
    </source>
</evidence>
<organism evidence="8 9">
    <name type="scientific">Citrobacter amalonaticus</name>
    <dbReference type="NCBI Taxonomy" id="35703"/>
    <lineage>
        <taxon>Bacteria</taxon>
        <taxon>Pseudomonadati</taxon>
        <taxon>Pseudomonadota</taxon>
        <taxon>Gammaproteobacteria</taxon>
        <taxon>Enterobacterales</taxon>
        <taxon>Enterobacteriaceae</taxon>
        <taxon>Citrobacter</taxon>
    </lineage>
</organism>
<dbReference type="Proteomes" id="UP000862426">
    <property type="component" value="Unassembled WGS sequence"/>
</dbReference>
<dbReference type="PIRSF" id="PIRSF000429">
    <property type="entry name" value="Ac-CoA_Ac_transf"/>
    <property type="match status" value="1"/>
</dbReference>
<evidence type="ECO:0000313" key="9">
    <source>
        <dbReference type="Proteomes" id="UP000862426"/>
    </source>
</evidence>
<dbReference type="PANTHER" id="PTHR18919:SF107">
    <property type="entry name" value="ACETYL-COA ACETYLTRANSFERASE, CYTOSOLIC"/>
    <property type="match status" value="1"/>
</dbReference>
<feature type="domain" description="Thiolase C-terminal" evidence="7">
    <location>
        <begin position="270"/>
        <end position="391"/>
    </location>
</feature>
<feature type="domain" description="Thiolase N-terminal" evidence="6">
    <location>
        <begin position="5"/>
        <end position="261"/>
    </location>
</feature>
<dbReference type="GO" id="GO:0044281">
    <property type="term" value="P:small molecule metabolic process"/>
    <property type="evidence" value="ECO:0007669"/>
    <property type="project" value="UniProtKB-ARBA"/>
</dbReference>
<evidence type="ECO:0000256" key="4">
    <source>
        <dbReference type="PIRSR" id="PIRSR000429-1"/>
    </source>
</evidence>
<dbReference type="InterPro" id="IPR020613">
    <property type="entry name" value="Thiolase_CS"/>
</dbReference>
<dbReference type="PROSITE" id="PS00099">
    <property type="entry name" value="THIOLASE_3"/>
    <property type="match status" value="1"/>
</dbReference>
<dbReference type="NCBIfam" id="TIGR01930">
    <property type="entry name" value="AcCoA-C-Actrans"/>
    <property type="match status" value="1"/>
</dbReference>
<evidence type="ECO:0000256" key="2">
    <source>
        <dbReference type="ARBA" id="ARBA00022679"/>
    </source>
</evidence>
<keyword evidence="3 5" id="KW-0012">Acyltransferase</keyword>
<dbReference type="InterPro" id="IPR020617">
    <property type="entry name" value="Thiolase_C"/>
</dbReference>
<name>A0A9C7QGN5_CITAM</name>
<dbReference type="GO" id="GO:0003988">
    <property type="term" value="F:acetyl-CoA C-acyltransferase activity"/>
    <property type="evidence" value="ECO:0007669"/>
    <property type="project" value="UniProtKB-ARBA"/>
</dbReference>
<dbReference type="PROSITE" id="PS00098">
    <property type="entry name" value="THIOLASE_1"/>
    <property type="match status" value="1"/>
</dbReference>
<reference evidence="8" key="2">
    <citation type="submission" date="2022-05" db="EMBL/GenBank/DDBJ databases">
        <authorList>
            <consortium name="NCBI Pathogen Detection Project"/>
        </authorList>
    </citation>
    <scope>NUCLEOTIDE SEQUENCE</scope>
    <source>
        <strain evidence="8">CAV1698</strain>
    </source>
</reference>
<feature type="active site" description="Acyl-thioester intermediate" evidence="4">
    <location>
        <position position="88"/>
    </location>
</feature>
<feature type="active site" description="Proton acceptor" evidence="4">
    <location>
        <position position="378"/>
    </location>
</feature>
<comment type="caution">
    <text evidence="8">The sequence shown here is derived from an EMBL/GenBank/DDBJ whole genome shotgun (WGS) entry which is preliminary data.</text>
</comment>
<dbReference type="Pfam" id="PF02803">
    <property type="entry name" value="Thiolase_C"/>
    <property type="match status" value="1"/>
</dbReference>
<dbReference type="InterPro" id="IPR020615">
    <property type="entry name" value="Thiolase_acyl_enz_int_AS"/>
</dbReference>
<evidence type="ECO:0000256" key="5">
    <source>
        <dbReference type="RuleBase" id="RU003557"/>
    </source>
</evidence>
<evidence type="ECO:0000256" key="1">
    <source>
        <dbReference type="ARBA" id="ARBA00010982"/>
    </source>
</evidence>
<keyword evidence="2 5" id="KW-0808">Transferase</keyword>
<protein>
    <submittedName>
        <fullName evidence="8">Acetyl-CoA C-acetyltransferase</fullName>
    </submittedName>
</protein>
<dbReference type="InterPro" id="IPR002155">
    <property type="entry name" value="Thiolase"/>
</dbReference>
<dbReference type="PANTHER" id="PTHR18919">
    <property type="entry name" value="ACETYL-COA C-ACYLTRANSFERASE"/>
    <property type="match status" value="1"/>
</dbReference>
<dbReference type="InterPro" id="IPR020610">
    <property type="entry name" value="Thiolase_AS"/>
</dbReference>
<dbReference type="CDD" id="cd00751">
    <property type="entry name" value="thiolase"/>
    <property type="match status" value="1"/>
</dbReference>
<proteinExistence type="inferred from homology"/>
<feature type="active site" description="Proton acceptor" evidence="4">
    <location>
        <position position="348"/>
    </location>
</feature>
<dbReference type="PROSITE" id="PS00737">
    <property type="entry name" value="THIOLASE_2"/>
    <property type="match status" value="1"/>
</dbReference>
<evidence type="ECO:0000256" key="3">
    <source>
        <dbReference type="ARBA" id="ARBA00023315"/>
    </source>
</evidence>
<dbReference type="AlphaFoldDB" id="A0A9C7QGN5"/>
<dbReference type="EMBL" id="DACYAJ020000001">
    <property type="protein sequence ID" value="HCD1253516.1"/>
    <property type="molecule type" value="Genomic_DNA"/>
</dbReference>
<evidence type="ECO:0000313" key="8">
    <source>
        <dbReference type="EMBL" id="HCD1253516.1"/>
    </source>
</evidence>
<accession>A0A9C7QGN5</accession>
<dbReference type="Pfam" id="PF00108">
    <property type="entry name" value="Thiolase_N"/>
    <property type="match status" value="1"/>
</dbReference>